<name>A0A9W6SGX4_9ACTN</name>
<keyword evidence="2" id="KW-1185">Reference proteome</keyword>
<evidence type="ECO:0008006" key="3">
    <source>
        <dbReference type="Google" id="ProtNLM"/>
    </source>
</evidence>
<dbReference type="PANTHER" id="PTHR38479:SF2">
    <property type="entry name" value="WINGED HELIX DNA-BINDING DOMAIN-CONTAINING PROTEIN"/>
    <property type="match status" value="1"/>
</dbReference>
<comment type="caution">
    <text evidence="1">The sequence shown here is derived from an EMBL/GenBank/DDBJ whole genome shotgun (WGS) entry which is preliminary data.</text>
</comment>
<dbReference type="Pfam" id="PF06224">
    <property type="entry name" value="AlkZ-like"/>
    <property type="match status" value="1"/>
</dbReference>
<organism evidence="1 2">
    <name type="scientific">Actinorhabdospora filicis</name>
    <dbReference type="NCBI Taxonomy" id="1785913"/>
    <lineage>
        <taxon>Bacteria</taxon>
        <taxon>Bacillati</taxon>
        <taxon>Actinomycetota</taxon>
        <taxon>Actinomycetes</taxon>
        <taxon>Micromonosporales</taxon>
        <taxon>Micromonosporaceae</taxon>
        <taxon>Actinorhabdospora</taxon>
    </lineage>
</organism>
<dbReference type="EMBL" id="BSTX01000001">
    <property type="protein sequence ID" value="GLZ76930.1"/>
    <property type="molecule type" value="Genomic_DNA"/>
</dbReference>
<evidence type="ECO:0000313" key="2">
    <source>
        <dbReference type="Proteomes" id="UP001165079"/>
    </source>
</evidence>
<sequence>MDDKLRAWWSARQWLPAPGAAVPAEVLATTGWARSVGGANPYVELFARGRLGRSTVDEAVAALEIHELPSARGCTYVLPACDFNLGLTLSRPAARAPLRVLARLGVGEAEVERLCGEVLAVLDGAGAPMSPAELREALGDAVRNLGEEGRKKGESTTLPTALGLLQSHGEIRRVPEGGRLDRQRYSYIRWSGVEAVANAAERVARRYFTWAGPASLSQFRWFTAFGVKEAKAAVADLDLVDVGGGLLMLPGDAAAFADFTPPPNPAYSLVCWIDGLVLLRRDLASLVDPADAANEILGKPIGGLSDLATQAIVDRGRIVGLWEYDPEAGAIVWCSFVPATDALRETVAATEAFVRAELGDLRGSSLDSPASRRPRIEAIERLARAGRSR</sequence>
<dbReference type="InterPro" id="IPR009351">
    <property type="entry name" value="AlkZ-like"/>
</dbReference>
<gene>
    <name evidence="1" type="ORF">Afil01_17370</name>
</gene>
<dbReference type="AlphaFoldDB" id="A0A9W6SGX4"/>
<protein>
    <recommendedName>
        <fullName evidence="3">Winged helix DNA-binding domain-containing protein</fullName>
    </recommendedName>
</protein>
<accession>A0A9W6SGX4</accession>
<reference evidence="1" key="1">
    <citation type="submission" date="2023-03" db="EMBL/GenBank/DDBJ databases">
        <title>Actinorhabdospora filicis NBRC 111898.</title>
        <authorList>
            <person name="Ichikawa N."/>
            <person name="Sato H."/>
            <person name="Tonouchi N."/>
        </authorList>
    </citation>
    <scope>NUCLEOTIDE SEQUENCE</scope>
    <source>
        <strain evidence="1">NBRC 111898</strain>
    </source>
</reference>
<dbReference type="PANTHER" id="PTHR38479">
    <property type="entry name" value="LMO0824 PROTEIN"/>
    <property type="match status" value="1"/>
</dbReference>
<dbReference type="Proteomes" id="UP001165079">
    <property type="component" value="Unassembled WGS sequence"/>
</dbReference>
<proteinExistence type="predicted"/>
<evidence type="ECO:0000313" key="1">
    <source>
        <dbReference type="EMBL" id="GLZ76930.1"/>
    </source>
</evidence>
<dbReference type="RefSeq" id="WP_285662076.1">
    <property type="nucleotide sequence ID" value="NZ_BSTX01000001.1"/>
</dbReference>